<feature type="region of interest" description="Disordered" evidence="1">
    <location>
        <begin position="1"/>
        <end position="34"/>
    </location>
</feature>
<dbReference type="EMBL" id="SWLE01000018">
    <property type="protein sequence ID" value="TNM89268.1"/>
    <property type="molecule type" value="Genomic_DNA"/>
</dbReference>
<evidence type="ECO:0000313" key="3">
    <source>
        <dbReference type="Proteomes" id="UP000516260"/>
    </source>
</evidence>
<sequence length="63" mass="6954">MEYPGRQREAEATRGKSRREEGQEETDGCSHQDDLPPPYLLLLLLLLLGSIQSSLVNCAHSSG</sequence>
<feature type="compositionally biased region" description="Basic and acidic residues" evidence="1">
    <location>
        <begin position="1"/>
        <end position="21"/>
    </location>
</feature>
<keyword evidence="3" id="KW-1185">Reference proteome</keyword>
<gene>
    <name evidence="2" type="ORF">fugu_005523</name>
</gene>
<dbReference type="AlphaFoldDB" id="A0A4Z2BC97"/>
<comment type="caution">
    <text evidence="2">The sequence shown here is derived from an EMBL/GenBank/DDBJ whole genome shotgun (WGS) entry which is preliminary data.</text>
</comment>
<dbReference type="Proteomes" id="UP000516260">
    <property type="component" value="Chromosome 5"/>
</dbReference>
<protein>
    <submittedName>
        <fullName evidence="2">Uncharacterized protein</fullName>
    </submittedName>
</protein>
<evidence type="ECO:0000313" key="2">
    <source>
        <dbReference type="EMBL" id="TNM89268.1"/>
    </source>
</evidence>
<evidence type="ECO:0000256" key="1">
    <source>
        <dbReference type="SAM" id="MobiDB-lite"/>
    </source>
</evidence>
<organism evidence="2 3">
    <name type="scientific">Takifugu bimaculatus</name>
    <dbReference type="NCBI Taxonomy" id="433685"/>
    <lineage>
        <taxon>Eukaryota</taxon>
        <taxon>Metazoa</taxon>
        <taxon>Chordata</taxon>
        <taxon>Craniata</taxon>
        <taxon>Vertebrata</taxon>
        <taxon>Euteleostomi</taxon>
        <taxon>Actinopterygii</taxon>
        <taxon>Neopterygii</taxon>
        <taxon>Teleostei</taxon>
        <taxon>Neoteleostei</taxon>
        <taxon>Acanthomorphata</taxon>
        <taxon>Eupercaria</taxon>
        <taxon>Tetraodontiformes</taxon>
        <taxon>Tetradontoidea</taxon>
        <taxon>Tetraodontidae</taxon>
        <taxon>Takifugu</taxon>
    </lineage>
</organism>
<name>A0A4Z2BC97_9TELE</name>
<reference evidence="2 3" key="1">
    <citation type="submission" date="2019-04" db="EMBL/GenBank/DDBJ databases">
        <title>The sequence and de novo assembly of Takifugu bimaculatus genome using PacBio and Hi-C technologies.</title>
        <authorList>
            <person name="Xu P."/>
            <person name="Liu B."/>
            <person name="Zhou Z."/>
        </authorList>
    </citation>
    <scope>NUCLEOTIDE SEQUENCE [LARGE SCALE GENOMIC DNA]</scope>
    <source>
        <strain evidence="2">TB-2018</strain>
        <tissue evidence="2">Muscle</tissue>
    </source>
</reference>
<accession>A0A4Z2BC97</accession>
<proteinExistence type="predicted"/>